<dbReference type="PANTHER" id="PTHR12187">
    <property type="entry name" value="AGAP000124-PA"/>
    <property type="match status" value="1"/>
</dbReference>
<dbReference type="AlphaFoldDB" id="A0A482VGW9"/>
<evidence type="ECO:0000256" key="1">
    <source>
        <dbReference type="ARBA" id="ARBA00022801"/>
    </source>
</evidence>
<dbReference type="EMBL" id="QDEB01102403">
    <property type="protein sequence ID" value="RZC31799.1"/>
    <property type="molecule type" value="Genomic_DNA"/>
</dbReference>
<comment type="caution">
    <text evidence="3">The sequence shown here is derived from an EMBL/GenBank/DDBJ whole genome shotgun (WGS) entry which is preliminary data.</text>
</comment>
<proteinExistence type="predicted"/>
<accession>A0A482VGW9</accession>
<keyword evidence="4" id="KW-1185">Reference proteome</keyword>
<keyword evidence="2" id="KW-0443">Lipid metabolism</keyword>
<evidence type="ECO:0000256" key="2">
    <source>
        <dbReference type="ARBA" id="ARBA00023098"/>
    </source>
</evidence>
<dbReference type="InterPro" id="IPR039034">
    <property type="entry name" value="INPP4"/>
</dbReference>
<dbReference type="GO" id="GO:0016316">
    <property type="term" value="F:phosphatidylinositol-3,4-bisphosphate 4-phosphatase activity"/>
    <property type="evidence" value="ECO:0007669"/>
    <property type="project" value="InterPro"/>
</dbReference>
<evidence type="ECO:0000313" key="4">
    <source>
        <dbReference type="Proteomes" id="UP000292052"/>
    </source>
</evidence>
<dbReference type="STRING" id="1661398.A0A482VGW9"/>
<name>A0A482VGW9_ASBVE</name>
<gene>
    <name evidence="3" type="ORF">BDFB_010541</name>
</gene>
<organism evidence="3 4">
    <name type="scientific">Asbolus verrucosus</name>
    <name type="common">Desert ironclad beetle</name>
    <dbReference type="NCBI Taxonomy" id="1661398"/>
    <lineage>
        <taxon>Eukaryota</taxon>
        <taxon>Metazoa</taxon>
        <taxon>Ecdysozoa</taxon>
        <taxon>Arthropoda</taxon>
        <taxon>Hexapoda</taxon>
        <taxon>Insecta</taxon>
        <taxon>Pterygota</taxon>
        <taxon>Neoptera</taxon>
        <taxon>Endopterygota</taxon>
        <taxon>Coleoptera</taxon>
        <taxon>Polyphaga</taxon>
        <taxon>Cucujiformia</taxon>
        <taxon>Tenebrionidae</taxon>
        <taxon>Pimeliinae</taxon>
        <taxon>Asbolus</taxon>
    </lineage>
</organism>
<feature type="non-terminal residue" evidence="3">
    <location>
        <position position="504"/>
    </location>
</feature>
<sequence>MGELKEPWHSRQVELLDRHLHLLRLYSQARENLHAYNGSLFKPSSKKSDRSLEFAPVNLHLQRMWVHNDTLNKAGFYDWITVGAFTAHSHKSKNGGLIKLVQQLKESPVRSSANYQITTKVSMANDAIQAIKQLRKEVVEGMKTLMKLAKEKETDGMLPICEDMVNKTKILLSLWDPGLVEEAFNFIEEYKLVVTDDSGVGEDFSLDGDGKPNLILSPFKRITQQLTSLNLKSPDIDDFTTPCTPINVEDVWKISDSKMLYNRDDNNLLNTSEGVKSLCSEIHTPDEANFVIFPDCEDAQNESSIEELNSASLNISNGNNSKLLELDSTRMFLDTNAMCSSPSANYYKPTDEPEPWDITQLNIEASVMCLVSKVKFLCGRCGSPAIRLRKNSKALSKAVITNQPTGNINSKSDYNKESEVVCKAVNSVTKVVRNGNKFTDGLDLNKIVDWAAELKPSMRKLRQAMDGLLKTARLTHSVFRVQEDPKAAQRICNVRYRRDVCFSQ</sequence>
<evidence type="ECO:0000313" key="3">
    <source>
        <dbReference type="EMBL" id="RZC31799.1"/>
    </source>
</evidence>
<dbReference type="PANTHER" id="PTHR12187:SF11">
    <property type="entry name" value="PHOSPHATIDYLINOSITOL-3,4-BISPHOSPHATE 4-PHOSPHATASE"/>
    <property type="match status" value="1"/>
</dbReference>
<keyword evidence="1" id="KW-0378">Hydrolase</keyword>
<protein>
    <submittedName>
        <fullName evidence="3">Type I inositol 3,4-bisphosphate 4-phosphatase</fullName>
    </submittedName>
</protein>
<reference evidence="3 4" key="1">
    <citation type="submission" date="2017-03" db="EMBL/GenBank/DDBJ databases">
        <title>Genome of the blue death feigning beetle - Asbolus verrucosus.</title>
        <authorList>
            <person name="Rider S.D."/>
        </authorList>
    </citation>
    <scope>NUCLEOTIDE SEQUENCE [LARGE SCALE GENOMIC DNA]</scope>
    <source>
        <strain evidence="3">Butters</strain>
        <tissue evidence="3">Head and leg muscle</tissue>
    </source>
</reference>
<dbReference type="Proteomes" id="UP000292052">
    <property type="component" value="Unassembled WGS sequence"/>
</dbReference>
<dbReference type="OrthoDB" id="159395at2759"/>
<dbReference type="GO" id="GO:0005737">
    <property type="term" value="C:cytoplasm"/>
    <property type="evidence" value="ECO:0007669"/>
    <property type="project" value="TreeGrafter"/>
</dbReference>